<evidence type="ECO:0000313" key="2">
    <source>
        <dbReference type="EMBL" id="BBZ31224.1"/>
    </source>
</evidence>
<accession>A0A7I7XQ09</accession>
<dbReference type="EMBL" id="AP022611">
    <property type="protein sequence ID" value="BBZ31224.1"/>
    <property type="molecule type" value="Genomic_DNA"/>
</dbReference>
<dbReference type="KEGG" id="mmag:MMAD_55190"/>
<evidence type="ECO:0000313" key="3">
    <source>
        <dbReference type="Proteomes" id="UP000466517"/>
    </source>
</evidence>
<dbReference type="AlphaFoldDB" id="A0A7I7XQ09"/>
<protein>
    <recommendedName>
        <fullName evidence="1">Htaa domain-containing protein</fullName>
    </recommendedName>
</protein>
<feature type="domain" description="Htaa" evidence="1">
    <location>
        <begin position="16"/>
        <end position="166"/>
    </location>
</feature>
<gene>
    <name evidence="2" type="ORF">MMAD_55190</name>
</gene>
<dbReference type="Pfam" id="PF04213">
    <property type="entry name" value="HtaA"/>
    <property type="match status" value="1"/>
</dbReference>
<keyword evidence="3" id="KW-1185">Reference proteome</keyword>
<evidence type="ECO:0000259" key="1">
    <source>
        <dbReference type="Pfam" id="PF04213"/>
    </source>
</evidence>
<organism evidence="2 3">
    <name type="scientific">Mycolicibacterium madagascariense</name>
    <dbReference type="NCBI Taxonomy" id="212765"/>
    <lineage>
        <taxon>Bacteria</taxon>
        <taxon>Bacillati</taxon>
        <taxon>Actinomycetota</taxon>
        <taxon>Actinomycetes</taxon>
        <taxon>Mycobacteriales</taxon>
        <taxon>Mycobacteriaceae</taxon>
        <taxon>Mycolicibacterium</taxon>
    </lineage>
</organism>
<proteinExistence type="predicted"/>
<keyword evidence="2" id="KW-0614">Plasmid</keyword>
<dbReference type="InterPro" id="IPR007331">
    <property type="entry name" value="Htaa"/>
</dbReference>
<dbReference type="RefSeq" id="WP_163744697.1">
    <property type="nucleotide sequence ID" value="NZ_AP022611.1"/>
</dbReference>
<reference evidence="2 3" key="1">
    <citation type="journal article" date="2019" name="Emerg. Microbes Infect.">
        <title>Comprehensive subspecies identification of 175 nontuberculous mycobacteria species based on 7547 genomic profiles.</title>
        <authorList>
            <person name="Matsumoto Y."/>
            <person name="Kinjo T."/>
            <person name="Motooka D."/>
            <person name="Nabeya D."/>
            <person name="Jung N."/>
            <person name="Uechi K."/>
            <person name="Horii T."/>
            <person name="Iida T."/>
            <person name="Fujita J."/>
            <person name="Nakamura S."/>
        </authorList>
    </citation>
    <scope>NUCLEOTIDE SEQUENCE [LARGE SCALE GENOMIC DNA]</scope>
    <source>
        <strain evidence="2 3">JCM 13574</strain>
        <plasmid evidence="3">pjcm13574 dna</plasmid>
    </source>
</reference>
<geneLocation type="plasmid" evidence="3">
    <name>pjcm13574 dna</name>
</geneLocation>
<dbReference type="Proteomes" id="UP000466517">
    <property type="component" value="Plasmid pJCM13574"/>
</dbReference>
<name>A0A7I7XQ09_9MYCO</name>
<sequence>MSPAAPAAPDASLVGLRWAIKHSFLDYVAKTPDGRAYVDQGASVTASNDLVFPPRQARLKGAAGGVDTYEFGGEVHFVAYGGMLYVRIGDPVIHVCGGAGRLTVRSVDDADRSIRVELATFTVGDTGSGVAGPTQWHATDVRLAAEGVPVFADVYSTGEPLAPLQVRLPDAQACG</sequence>